<dbReference type="AlphaFoldDB" id="A0A429YZJ0"/>
<accession>A0A429YZJ0</accession>
<keyword evidence="2 4" id="KW-0238">DNA-binding</keyword>
<reference evidence="6 7" key="1">
    <citation type="submission" date="2018-12" db="EMBL/GenBank/DDBJ databases">
        <title>Mesorhizobium carbonis sp. nov., isolated from coal mine water.</title>
        <authorList>
            <person name="Xin W."/>
            <person name="Xu Z."/>
            <person name="Xiang F."/>
            <person name="Zhang J."/>
            <person name="Xi L."/>
            <person name="Liu J."/>
        </authorList>
    </citation>
    <scope>NUCLEOTIDE SEQUENCE [LARGE SCALE GENOMIC DNA]</scope>
    <source>
        <strain evidence="6 7">B2.3</strain>
    </source>
</reference>
<keyword evidence="1" id="KW-0805">Transcription regulation</keyword>
<dbReference type="OrthoDB" id="2356263at2"/>
<organism evidence="6 7">
    <name type="scientific">Aquibium carbonis</name>
    <dbReference type="NCBI Taxonomy" id="2495581"/>
    <lineage>
        <taxon>Bacteria</taxon>
        <taxon>Pseudomonadati</taxon>
        <taxon>Pseudomonadota</taxon>
        <taxon>Alphaproteobacteria</taxon>
        <taxon>Hyphomicrobiales</taxon>
        <taxon>Phyllobacteriaceae</taxon>
        <taxon>Aquibium</taxon>
    </lineage>
</organism>
<dbReference type="InterPro" id="IPR009057">
    <property type="entry name" value="Homeodomain-like_sf"/>
</dbReference>
<dbReference type="PANTHER" id="PTHR30055:SF234">
    <property type="entry name" value="HTH-TYPE TRANSCRIPTIONAL REGULATOR BETI"/>
    <property type="match status" value="1"/>
</dbReference>
<dbReference type="RefSeq" id="WP_126699090.1">
    <property type="nucleotide sequence ID" value="NZ_RWKW01000030.1"/>
</dbReference>
<feature type="domain" description="HTH tetR-type" evidence="5">
    <location>
        <begin position="2"/>
        <end position="63"/>
    </location>
</feature>
<dbReference type="Pfam" id="PF17939">
    <property type="entry name" value="TetR_C_30"/>
    <property type="match status" value="1"/>
</dbReference>
<sequence length="208" mass="23580">MNHTPTRLLDVCEQLLCQVDSVDEVTVRRLATAAGVTPSSVSYHFGSQERLIVATAERVYRRLNQERMSLLSRAVQRRFPAPPELEEVIAALVGPSVRWSLDPNSKYRVLAHFNSMSQRGKNPEVYRAIIEGVEHHKAFMAYLRQLAPWLDDAAIGWRMSCALGIRSQVTRSRVRNEVLTNHAIDFSDADEVIARIVEVVAPMFRRPS</sequence>
<evidence type="ECO:0000313" key="6">
    <source>
        <dbReference type="EMBL" id="RST86871.1"/>
    </source>
</evidence>
<evidence type="ECO:0000256" key="2">
    <source>
        <dbReference type="ARBA" id="ARBA00023125"/>
    </source>
</evidence>
<dbReference type="SUPFAM" id="SSF48498">
    <property type="entry name" value="Tetracyclin repressor-like, C-terminal domain"/>
    <property type="match status" value="1"/>
</dbReference>
<dbReference type="SUPFAM" id="SSF46689">
    <property type="entry name" value="Homeodomain-like"/>
    <property type="match status" value="1"/>
</dbReference>
<dbReference type="PROSITE" id="PS50977">
    <property type="entry name" value="HTH_TETR_2"/>
    <property type="match status" value="1"/>
</dbReference>
<protein>
    <submittedName>
        <fullName evidence="6">TetR/AcrR family transcriptional regulator</fullName>
    </submittedName>
</protein>
<dbReference type="Proteomes" id="UP000278398">
    <property type="component" value="Unassembled WGS sequence"/>
</dbReference>
<dbReference type="InterPro" id="IPR041586">
    <property type="entry name" value="PsrA_TetR_C"/>
</dbReference>
<feature type="DNA-binding region" description="H-T-H motif" evidence="4">
    <location>
        <begin position="26"/>
        <end position="45"/>
    </location>
</feature>
<comment type="caution">
    <text evidence="6">The sequence shown here is derived from an EMBL/GenBank/DDBJ whole genome shotgun (WGS) entry which is preliminary data.</text>
</comment>
<dbReference type="InterPro" id="IPR001647">
    <property type="entry name" value="HTH_TetR"/>
</dbReference>
<evidence type="ECO:0000256" key="4">
    <source>
        <dbReference type="PROSITE-ProRule" id="PRU00335"/>
    </source>
</evidence>
<dbReference type="InterPro" id="IPR050109">
    <property type="entry name" value="HTH-type_TetR-like_transc_reg"/>
</dbReference>
<evidence type="ECO:0000313" key="7">
    <source>
        <dbReference type="Proteomes" id="UP000278398"/>
    </source>
</evidence>
<dbReference type="GO" id="GO:0000976">
    <property type="term" value="F:transcription cis-regulatory region binding"/>
    <property type="evidence" value="ECO:0007669"/>
    <property type="project" value="TreeGrafter"/>
</dbReference>
<dbReference type="GO" id="GO:0003700">
    <property type="term" value="F:DNA-binding transcription factor activity"/>
    <property type="evidence" value="ECO:0007669"/>
    <property type="project" value="TreeGrafter"/>
</dbReference>
<keyword evidence="3" id="KW-0804">Transcription</keyword>
<dbReference type="Pfam" id="PF00440">
    <property type="entry name" value="TetR_N"/>
    <property type="match status" value="1"/>
</dbReference>
<dbReference type="PANTHER" id="PTHR30055">
    <property type="entry name" value="HTH-TYPE TRANSCRIPTIONAL REGULATOR RUTR"/>
    <property type="match status" value="1"/>
</dbReference>
<keyword evidence="7" id="KW-1185">Reference proteome</keyword>
<dbReference type="EMBL" id="RWKW01000030">
    <property type="protein sequence ID" value="RST86871.1"/>
    <property type="molecule type" value="Genomic_DNA"/>
</dbReference>
<name>A0A429YZJ0_9HYPH</name>
<evidence type="ECO:0000259" key="5">
    <source>
        <dbReference type="PROSITE" id="PS50977"/>
    </source>
</evidence>
<proteinExistence type="predicted"/>
<gene>
    <name evidence="6" type="ORF">EJC49_08095</name>
</gene>
<dbReference type="Gene3D" id="1.10.357.10">
    <property type="entry name" value="Tetracycline Repressor, domain 2"/>
    <property type="match status" value="1"/>
</dbReference>
<dbReference type="InterPro" id="IPR036271">
    <property type="entry name" value="Tet_transcr_reg_TetR-rel_C_sf"/>
</dbReference>
<evidence type="ECO:0000256" key="1">
    <source>
        <dbReference type="ARBA" id="ARBA00023015"/>
    </source>
</evidence>
<evidence type="ECO:0000256" key="3">
    <source>
        <dbReference type="ARBA" id="ARBA00023163"/>
    </source>
</evidence>